<feature type="compositionally biased region" description="Pro residues" evidence="1">
    <location>
        <begin position="129"/>
        <end position="140"/>
    </location>
</feature>
<evidence type="ECO:0000256" key="1">
    <source>
        <dbReference type="SAM" id="MobiDB-lite"/>
    </source>
</evidence>
<sequence>MEPGRPTSLGGADPSSRPPRALPACAAVRDRPSRSGNRTGIPAGRSHRRARPRPPHPHPARARGGRPAPSTNPARYPTGRHLVEATARARPPTSTVNPTGPPPHRPPPARPRPKPPARTGRPTSTVNRPGPPPRRPPPASPGGRPVDHPHTPPPHRHPPVEQFLPPPPRPPDVPRERPRPHQPAAAALPRQRLRRRRIEEQQPHRAPARRAHHSQQRPGRSPRRRLVDHDGPVRGQRPAGHPQPVPRVHHRPVPPVRHRRDHRRQPRTDLGGVRHREPRGRVAEHGRLARAGPPAPCRGARVRGRRARSCPPNVSAKVMVPLLSIHGV</sequence>
<dbReference type="Proteomes" id="UP000182740">
    <property type="component" value="Unassembled WGS sequence"/>
</dbReference>
<feature type="region of interest" description="Disordered" evidence="1">
    <location>
        <begin position="1"/>
        <end position="308"/>
    </location>
</feature>
<evidence type="ECO:0000313" key="3">
    <source>
        <dbReference type="Proteomes" id="UP000182740"/>
    </source>
</evidence>
<proteinExistence type="predicted"/>
<dbReference type="AlphaFoldDB" id="A0A1K1RBB4"/>
<feature type="compositionally biased region" description="Basic residues" evidence="1">
    <location>
        <begin position="247"/>
        <end position="265"/>
    </location>
</feature>
<keyword evidence="3" id="KW-1185">Reference proteome</keyword>
<name>A0A1K1RBB4_9PSEU</name>
<feature type="compositionally biased region" description="Pro residues" evidence="1">
    <location>
        <begin position="99"/>
        <end position="116"/>
    </location>
</feature>
<accession>A0A1K1RBB4</accession>
<dbReference type="EMBL" id="FPJG01000006">
    <property type="protein sequence ID" value="SFW69368.1"/>
    <property type="molecule type" value="Genomic_DNA"/>
</dbReference>
<organism evidence="2 3">
    <name type="scientific">Amycolatopsis australiensis</name>
    <dbReference type="NCBI Taxonomy" id="546364"/>
    <lineage>
        <taxon>Bacteria</taxon>
        <taxon>Bacillati</taxon>
        <taxon>Actinomycetota</taxon>
        <taxon>Actinomycetes</taxon>
        <taxon>Pseudonocardiales</taxon>
        <taxon>Pseudonocardiaceae</taxon>
        <taxon>Amycolatopsis</taxon>
    </lineage>
</organism>
<dbReference type="PRINTS" id="PR01217">
    <property type="entry name" value="PRICHEXTENSN"/>
</dbReference>
<evidence type="ECO:0000313" key="2">
    <source>
        <dbReference type="EMBL" id="SFW69368.1"/>
    </source>
</evidence>
<feature type="compositionally biased region" description="Basic residues" evidence="1">
    <location>
        <begin position="206"/>
        <end position="224"/>
    </location>
</feature>
<reference evidence="3" key="1">
    <citation type="submission" date="2016-11" db="EMBL/GenBank/DDBJ databases">
        <authorList>
            <person name="Varghese N."/>
            <person name="Submissions S."/>
        </authorList>
    </citation>
    <scope>NUCLEOTIDE SEQUENCE [LARGE SCALE GENOMIC DNA]</scope>
    <source>
        <strain evidence="3">DSM 44671</strain>
    </source>
</reference>
<protein>
    <submittedName>
        <fullName evidence="2">Uncharacterized protein</fullName>
    </submittedName>
</protein>
<dbReference type="STRING" id="546364.SAMN04489730_2980"/>
<feature type="compositionally biased region" description="Basic residues" evidence="1">
    <location>
        <begin position="45"/>
        <end position="64"/>
    </location>
</feature>
<gene>
    <name evidence="2" type="ORF">SAMN04489730_2980</name>
</gene>
<feature type="compositionally biased region" description="Basic and acidic residues" evidence="1">
    <location>
        <begin position="272"/>
        <end position="287"/>
    </location>
</feature>